<evidence type="ECO:0000313" key="1">
    <source>
        <dbReference type="EMBL" id="WOK07232.1"/>
    </source>
</evidence>
<proteinExistence type="predicted"/>
<dbReference type="InterPro" id="IPR025345">
    <property type="entry name" value="DUF4249"/>
</dbReference>
<dbReference type="Pfam" id="PF14054">
    <property type="entry name" value="DUF4249"/>
    <property type="match status" value="1"/>
</dbReference>
<organism evidence="1 2">
    <name type="scientific">Imperialibacter roseus</name>
    <dbReference type="NCBI Taxonomy" id="1324217"/>
    <lineage>
        <taxon>Bacteria</taxon>
        <taxon>Pseudomonadati</taxon>
        <taxon>Bacteroidota</taxon>
        <taxon>Cytophagia</taxon>
        <taxon>Cytophagales</taxon>
        <taxon>Flammeovirgaceae</taxon>
        <taxon>Imperialibacter</taxon>
    </lineage>
</organism>
<protein>
    <submittedName>
        <fullName evidence="1">DUF4249 family protein</fullName>
    </submittedName>
</protein>
<gene>
    <name evidence="1" type="ORF">RT717_01175</name>
</gene>
<dbReference type="PROSITE" id="PS51257">
    <property type="entry name" value="PROKAR_LIPOPROTEIN"/>
    <property type="match status" value="1"/>
</dbReference>
<dbReference type="Proteomes" id="UP001302349">
    <property type="component" value="Chromosome"/>
</dbReference>
<name>A0ABZ0IQA8_9BACT</name>
<accession>A0ABZ0IQA8</accession>
<dbReference type="RefSeq" id="WP_317489918.1">
    <property type="nucleotide sequence ID" value="NZ_CP136051.1"/>
</dbReference>
<evidence type="ECO:0000313" key="2">
    <source>
        <dbReference type="Proteomes" id="UP001302349"/>
    </source>
</evidence>
<sequence>MKILKDNLLRYLFAVSIATIAFSCQKEIMIPQPDYTGKVSIEGIMEPDSLPLVYLFRTVPYLTGSTNPSDLVIRDAIVKISSVDGTDVLHLDSVYSKLDCRYNFYYKGNVKTKTNVTYKLEVVDGEKIYEATTSTTLSKVTIDSVTYTSVFQDLYGEHEGVITYFNDIPGEDNFYRYEMYRAVDSTVKRGEKKLYGSCLAGDTIMFTELGRSVYNDLNLAGQQISIVAEPALSHNYDSLRGYVVGYVRIQSIDKATYNFYDQTDRQKLGVYNPFVEPLFLKEGQFGKDAFGFFGSMVRSDSVYFVYPE</sequence>
<dbReference type="EMBL" id="CP136051">
    <property type="protein sequence ID" value="WOK07232.1"/>
    <property type="molecule type" value="Genomic_DNA"/>
</dbReference>
<reference evidence="1 2" key="1">
    <citation type="journal article" date="2023" name="Microbiol. Resour. Announc.">
        <title>Complete Genome Sequence of Imperialibacter roseus strain P4T.</title>
        <authorList>
            <person name="Tizabi D.R."/>
            <person name="Bachvaroff T."/>
            <person name="Hill R.T."/>
        </authorList>
    </citation>
    <scope>NUCLEOTIDE SEQUENCE [LARGE SCALE GENOMIC DNA]</scope>
    <source>
        <strain evidence="1 2">P4T</strain>
    </source>
</reference>
<keyword evidence="2" id="KW-1185">Reference proteome</keyword>